<keyword evidence="3" id="KW-0694">RNA-binding</keyword>
<evidence type="ECO:0000256" key="8">
    <source>
        <dbReference type="ARBA" id="ARBA00039443"/>
    </source>
</evidence>
<dbReference type="eggNOG" id="KOG1896">
    <property type="taxonomic scope" value="Eukaryota"/>
</dbReference>
<dbReference type="InterPro" id="IPR004871">
    <property type="entry name" value="RSE1/DDB1/CPSF1_C"/>
</dbReference>
<evidence type="ECO:0000256" key="4">
    <source>
        <dbReference type="ARBA" id="ARBA00023242"/>
    </source>
</evidence>
<dbReference type="OrthoDB" id="6109at2759"/>
<dbReference type="PANTHER" id="PTHR10644">
    <property type="entry name" value="DNA REPAIR/RNA PROCESSING CPSF FAMILY"/>
    <property type="match status" value="1"/>
</dbReference>
<dbReference type="InterPro" id="IPR050358">
    <property type="entry name" value="RSE1/DDB1/CFT1"/>
</dbReference>
<dbReference type="Pfam" id="PF23726">
    <property type="entry name" value="Beta-prop_RSE1_2nd"/>
    <property type="match status" value="1"/>
</dbReference>
<reference evidence="13 14" key="1">
    <citation type="journal article" date="2011" name="Proc. Natl. Acad. Sci. U.S.A.">
        <title>Evolutionary erosion of yeast sex chromosomes by mating-type switching accidents.</title>
        <authorList>
            <person name="Gordon J.L."/>
            <person name="Armisen D."/>
            <person name="Proux-Wera E."/>
            <person name="Oheigeartaigh S.S."/>
            <person name="Byrne K.P."/>
            <person name="Wolfe K.H."/>
        </authorList>
    </citation>
    <scope>NUCLEOTIDE SEQUENCE [LARGE SCALE GENOMIC DNA]</scope>
    <source>
        <strain evidence="14">ATCC 24235 / CBS 4417 / NBRC 1672 / NRRL Y-8282 / UCD 70-5</strain>
    </source>
</reference>
<keyword evidence="2" id="KW-0507">mRNA processing</keyword>
<evidence type="ECO:0000256" key="7">
    <source>
        <dbReference type="ARBA" id="ARBA00039187"/>
    </source>
</evidence>
<keyword evidence="14" id="KW-1185">Reference proteome</keyword>
<dbReference type="Pfam" id="PF03178">
    <property type="entry name" value="CPSF_A"/>
    <property type="match status" value="1"/>
</dbReference>
<evidence type="ECO:0000313" key="14">
    <source>
        <dbReference type="Proteomes" id="UP000005666"/>
    </source>
</evidence>
<comment type="function">
    <text evidence="5">RNA-binding component of the cleavage and polyadenylation factor (CPF) complex, which plays a key role in polyadenylation-dependent pre-mRNA 3'-end formation and cooperates with cleavage factors including the CFIA complex and NAB4/CFIB. Involved in poly(A) site recognition. May be involved in coupling transcription termination and mRNA 3'-end formation.</text>
</comment>
<dbReference type="Pfam" id="PF10433">
    <property type="entry name" value="Beta-prop_RSE1_1st"/>
    <property type="match status" value="1"/>
</dbReference>
<evidence type="ECO:0000256" key="2">
    <source>
        <dbReference type="ARBA" id="ARBA00022664"/>
    </source>
</evidence>
<dbReference type="InterPro" id="IPR018846">
    <property type="entry name" value="Beta-prop_RSE1/DDB1/CPSF1_1st"/>
</dbReference>
<keyword evidence="4" id="KW-0539">Nucleus</keyword>
<evidence type="ECO:0000313" key="13">
    <source>
        <dbReference type="EMBL" id="CCE63227.1"/>
    </source>
</evidence>
<dbReference type="Proteomes" id="UP000005666">
    <property type="component" value="Chromosome 5"/>
</dbReference>
<dbReference type="HOGENOM" id="CLU_002414_0_0_1"/>
<dbReference type="GO" id="GO:0006369">
    <property type="term" value="P:termination of RNA polymerase II transcription"/>
    <property type="evidence" value="ECO:0007669"/>
    <property type="project" value="EnsemblFungi"/>
</dbReference>
<dbReference type="InterPro" id="IPR058543">
    <property type="entry name" value="Beta-prop_RSE1/DDB1/CPSF1_2nd"/>
</dbReference>
<dbReference type="InterPro" id="IPR015943">
    <property type="entry name" value="WD40/YVTN_repeat-like_dom_sf"/>
</dbReference>
<accession>G8BTJ9</accession>
<dbReference type="FunFam" id="2.130.10.10:FF:000937">
    <property type="entry name" value="Cft1p"/>
    <property type="match status" value="1"/>
</dbReference>
<evidence type="ECO:0000259" key="12">
    <source>
        <dbReference type="Pfam" id="PF23726"/>
    </source>
</evidence>
<evidence type="ECO:0000256" key="6">
    <source>
        <dbReference type="ARBA" id="ARBA00038304"/>
    </source>
</evidence>
<protein>
    <recommendedName>
        <fullName evidence="8">Protein CFT1</fullName>
    </recommendedName>
    <alternativeName>
        <fullName evidence="9">Cleavage factor two protein 1</fullName>
    </alternativeName>
    <alternativeName>
        <fullName evidence="7">Protein cft1</fullName>
    </alternativeName>
</protein>
<evidence type="ECO:0000259" key="11">
    <source>
        <dbReference type="Pfam" id="PF10433"/>
    </source>
</evidence>
<gene>
    <name evidence="13" type="primary">TPHA0E01320</name>
    <name evidence="13" type="ordered locus">TPHA_0E01320</name>
</gene>
<dbReference type="RefSeq" id="XP_003685661.1">
    <property type="nucleotide sequence ID" value="XM_003685613.1"/>
</dbReference>
<evidence type="ECO:0000259" key="10">
    <source>
        <dbReference type="Pfam" id="PF03178"/>
    </source>
</evidence>
<dbReference type="GO" id="GO:0005847">
    <property type="term" value="C:mRNA cleavage and polyadenylation specificity factor complex"/>
    <property type="evidence" value="ECO:0007669"/>
    <property type="project" value="EnsemblFungi"/>
</dbReference>
<comment type="similarity">
    <text evidence="6">Belongs to the CFT1 family.</text>
</comment>
<dbReference type="GO" id="GO:0003723">
    <property type="term" value="F:RNA binding"/>
    <property type="evidence" value="ECO:0007669"/>
    <property type="project" value="UniProtKB-KW"/>
</dbReference>
<evidence type="ECO:0000256" key="1">
    <source>
        <dbReference type="ARBA" id="ARBA00004123"/>
    </source>
</evidence>
<proteinExistence type="inferred from homology"/>
<feature type="domain" description="RSE1/DDB1/CPSF1 first beta-propeller" evidence="11">
    <location>
        <begin position="13"/>
        <end position="397"/>
    </location>
</feature>
<dbReference type="GO" id="GO:0006397">
    <property type="term" value="P:mRNA processing"/>
    <property type="evidence" value="ECO:0007669"/>
    <property type="project" value="UniProtKB-KW"/>
</dbReference>
<comment type="subcellular location">
    <subcellularLocation>
        <location evidence="1">Nucleus</location>
    </subcellularLocation>
</comment>
<evidence type="ECO:0000256" key="9">
    <source>
        <dbReference type="ARBA" id="ARBA00041264"/>
    </source>
</evidence>
<dbReference type="KEGG" id="tpf:TPHA_0E01320"/>
<dbReference type="SUPFAM" id="SSF69322">
    <property type="entry name" value="Tricorn protease domain 2"/>
    <property type="match status" value="1"/>
</dbReference>
<feature type="domain" description="RSE1/DDB1/CPSF1 second beta-propeller" evidence="12">
    <location>
        <begin position="558"/>
        <end position="913"/>
    </location>
</feature>
<organism evidence="13 14">
    <name type="scientific">Tetrapisispora phaffii (strain ATCC 24235 / CBS 4417 / NBRC 1672 / NRRL Y-8282 / UCD 70-5)</name>
    <name type="common">Yeast</name>
    <name type="synonym">Fabospora phaffii</name>
    <dbReference type="NCBI Taxonomy" id="1071381"/>
    <lineage>
        <taxon>Eukaryota</taxon>
        <taxon>Fungi</taxon>
        <taxon>Dikarya</taxon>
        <taxon>Ascomycota</taxon>
        <taxon>Saccharomycotina</taxon>
        <taxon>Saccharomycetes</taxon>
        <taxon>Saccharomycetales</taxon>
        <taxon>Saccharomycetaceae</taxon>
        <taxon>Tetrapisispora</taxon>
    </lineage>
</organism>
<evidence type="ECO:0000256" key="3">
    <source>
        <dbReference type="ARBA" id="ARBA00022884"/>
    </source>
</evidence>
<sequence length="1357" mass="154621">MNIYDDVLDATVVSSSLVGHFTSEDYKELITVRTNILSIFQVDKSTNKLHLNYEFKLNGRVSDIALIKQVDSKLDYLIILTATAKLSLVNFNVFTNSLETISLHYYEDKFRQNSILKLAKESKLRIDQAKNCVLLFNNDNIAILPISSTTDEFEDEDLGQESSAKTVKRGNMSIKFPSQSQKKNKITNSSIILKSTELNSKIQNIIDIQFLSNFSKPTLSVLYQPKLAWIGNSNLVTLPTQYMILTLNILERENIKSQENGENSLNQDLIETTIIGQVSELPYELHTIIPLNNGSTLVGSNEIIYIDHTGVLQSLIIINQFQDKETLKKGRVIDKSKQNIILNKPIKFINAGSRVESNNVDDKNNVLIFDENNNIYLVNITLEGRLLINFDINKLPIVNDVLRENSNPLCISCLRSDIKKKFTDLYIGYQSGNALLLRLNNLDSAIDSKKEKVETKINTLIYAEDDEDDLYSHEKESTDDVKNTLKKIETIQPFDIELLSSYKNIGQLSSIVVGKTSSVEKTVKGLPNPNSDEYSIVATSGHGTGSHLTVVQPSVKPSIELALKFISVTQIWNLKFKSHDKYLVTTDSKNNKSAIYQSSRGFELYKEGRFRRDATTVYVSMFGEDKRIVQVTTNHLYLYDTNFRRLTTMNFEFEVVNVSVLDPYILITLSRGDIKLYELEENRKRKLFRVELPEILPEMVLTSGVILKSNMCNEFLTDSKNSDKEELLFTFVTADNQIIFFPRNHNDRIFQLNGVDQLDETLFISTYQLPLEVIPDPQIKQVMINKLGKANKEEYLTILTFGGEIYQYQKSIRRHSRFHRNVTRNNLSITGAPDNAYAKGVSSIERIMHYIPNYNGYSSIFITGNDPYILLKEDDSVPRIFKFANIPLVSMCPWGKTSVMCVDDIKNARVYTLEVNNMYYGNKLPLLKVTLSDTIEDYMTLTKITYHEGSNMYIVAYAKDIEYTAIGEDGERLVGSNEELPHSMSTQSGILLINPKTWNVIDRKDYEANTIINDIRTMIIQLNSKTNFKKELIVVGISNVGTEDLPPTGSFYIYNTNEVVPDPSKPDTNYRFKDVFHEQVKGTINNVCEISGRFMVNQSQKLLVRDIQEDESVVPVAFHDVPVFVADIKSFGNLFIVGDSMQGFQFVGFDAEPYRMIMLGRSVSKFKTMALDFVVRNGEIYFVVSDTDDILHILKYSPDEPNSLSGQRLAHYSSFNIHSTNTSMHLLPANDEFIENKGNGSSIFQTIGANLDGSIFKILPLSEDSFRRLYVIQQQIIDTEVHAAGLNPRMERLSNEYYQLTNVTRPLLDFNLIRRYSNLSIKKRKSIAQKAGRNAHFEAWRDIINVEFSLRSLTTKK</sequence>
<name>G8BTJ9_TETPH</name>
<dbReference type="GeneID" id="11531199"/>
<dbReference type="Gene3D" id="2.130.10.10">
    <property type="entry name" value="YVTN repeat-like/Quinoprotein amine dehydrogenase"/>
    <property type="match status" value="3"/>
</dbReference>
<dbReference type="OMA" id="PMTKFKL"/>
<dbReference type="STRING" id="1071381.G8BTJ9"/>
<dbReference type="EMBL" id="HE612860">
    <property type="protein sequence ID" value="CCE63227.1"/>
    <property type="molecule type" value="Genomic_DNA"/>
</dbReference>
<evidence type="ECO:0000256" key="5">
    <source>
        <dbReference type="ARBA" id="ARBA00037232"/>
    </source>
</evidence>
<feature type="domain" description="RSE1/DDB1/CPSF1 C-terminal" evidence="10">
    <location>
        <begin position="987"/>
        <end position="1317"/>
    </location>
</feature>